<evidence type="ECO:0000313" key="2">
    <source>
        <dbReference type="EMBL" id="KAJ7346331.1"/>
    </source>
</evidence>
<evidence type="ECO:0000313" key="3">
    <source>
        <dbReference type="Proteomes" id="UP001218218"/>
    </source>
</evidence>
<feature type="compositionally biased region" description="Basic residues" evidence="1">
    <location>
        <begin position="293"/>
        <end position="304"/>
    </location>
</feature>
<feature type="region of interest" description="Disordered" evidence="1">
    <location>
        <begin position="287"/>
        <end position="311"/>
    </location>
</feature>
<keyword evidence="3" id="KW-1185">Reference proteome</keyword>
<reference evidence="2" key="1">
    <citation type="submission" date="2023-03" db="EMBL/GenBank/DDBJ databases">
        <title>Massive genome expansion in bonnet fungi (Mycena s.s.) driven by repeated elements and novel gene families across ecological guilds.</title>
        <authorList>
            <consortium name="Lawrence Berkeley National Laboratory"/>
            <person name="Harder C.B."/>
            <person name="Miyauchi S."/>
            <person name="Viragh M."/>
            <person name="Kuo A."/>
            <person name="Thoen E."/>
            <person name="Andreopoulos B."/>
            <person name="Lu D."/>
            <person name="Skrede I."/>
            <person name="Drula E."/>
            <person name="Henrissat B."/>
            <person name="Morin E."/>
            <person name="Kohler A."/>
            <person name="Barry K."/>
            <person name="LaButti K."/>
            <person name="Morin E."/>
            <person name="Salamov A."/>
            <person name="Lipzen A."/>
            <person name="Mereny Z."/>
            <person name="Hegedus B."/>
            <person name="Baldrian P."/>
            <person name="Stursova M."/>
            <person name="Weitz H."/>
            <person name="Taylor A."/>
            <person name="Grigoriev I.V."/>
            <person name="Nagy L.G."/>
            <person name="Martin F."/>
            <person name="Kauserud H."/>
        </authorList>
    </citation>
    <scope>NUCLEOTIDE SEQUENCE</scope>
    <source>
        <strain evidence="2">CBHHK002</strain>
    </source>
</reference>
<comment type="caution">
    <text evidence="2">The sequence shown here is derived from an EMBL/GenBank/DDBJ whole genome shotgun (WGS) entry which is preliminary data.</text>
</comment>
<dbReference type="Proteomes" id="UP001218218">
    <property type="component" value="Unassembled WGS sequence"/>
</dbReference>
<name>A0AAD6ZZ21_9AGAR</name>
<protein>
    <submittedName>
        <fullName evidence="2">Uncharacterized protein</fullName>
    </submittedName>
</protein>
<gene>
    <name evidence="2" type="ORF">DFH08DRAFT_937555</name>
</gene>
<dbReference type="AlphaFoldDB" id="A0AAD6ZZ21"/>
<proteinExistence type="predicted"/>
<dbReference type="EMBL" id="JARIHO010000021">
    <property type="protein sequence ID" value="KAJ7346331.1"/>
    <property type="molecule type" value="Genomic_DNA"/>
</dbReference>
<accession>A0AAD6ZZ21</accession>
<evidence type="ECO:0000256" key="1">
    <source>
        <dbReference type="SAM" id="MobiDB-lite"/>
    </source>
</evidence>
<organism evidence="2 3">
    <name type="scientific">Mycena albidolilacea</name>
    <dbReference type="NCBI Taxonomy" id="1033008"/>
    <lineage>
        <taxon>Eukaryota</taxon>
        <taxon>Fungi</taxon>
        <taxon>Dikarya</taxon>
        <taxon>Basidiomycota</taxon>
        <taxon>Agaricomycotina</taxon>
        <taxon>Agaricomycetes</taxon>
        <taxon>Agaricomycetidae</taxon>
        <taxon>Agaricales</taxon>
        <taxon>Marasmiineae</taxon>
        <taxon>Mycenaceae</taxon>
        <taxon>Mycena</taxon>
    </lineage>
</organism>
<sequence length="311" mass="33409">MGNEGLDLSQVLRKVTTEGHSPLRDSAHLERGCARWFEAASHAPRHRWAQPCPADHGQTLPRRLNRSRLRLAKAGLTWLQKPSKCSRPLFDKLLIKVLLPSIGRAINAGIGLVRTSNMLVFWVGRTSEEGLGGGVGGGGEDDVALTAFRPFLGTCCVRGASAQLGGPKLLRRLYDMILERYTLLLAANRPLAAAINCRDLGAKGRYSTVMTWTALTTASPVNINLRYPSARFAGALGMYGVQVGHDQQARCRSAEIITADSVVMPRLSTPHGGAARQAALRKGLNAVAGGAASRRRTRGLRAGHRIPSGQG</sequence>